<keyword evidence="3" id="KW-1185">Reference proteome</keyword>
<feature type="transmembrane region" description="Helical" evidence="1">
    <location>
        <begin position="12"/>
        <end position="33"/>
    </location>
</feature>
<proteinExistence type="predicted"/>
<feature type="transmembrane region" description="Helical" evidence="1">
    <location>
        <begin position="155"/>
        <end position="177"/>
    </location>
</feature>
<sequence>MERATRISLRPIASPLPLGFFAFAIGSGMLSLWQFGLLVDTDERVLFLLLAAFVFPVQLIAGIFAFHGREPVAATALNLIAFSWPATALITVLSPAAPSRPLVGALDVLIGVVLAMLCPVALAGKPLLGAVVLLGSARYVLNGVQEFTGSGTVQFASAVVGGAVLLMGFYGGLALILEDTKHRTVLPFPRLGEARRALQTDLVDQAASVTREAGVRRQL</sequence>
<accession>A0A1H0Z8G5</accession>
<keyword evidence="1" id="KW-0472">Membrane</keyword>
<organism evidence="2 3">
    <name type="scientific">Actinopolyspora saharensis</name>
    <dbReference type="NCBI Taxonomy" id="995062"/>
    <lineage>
        <taxon>Bacteria</taxon>
        <taxon>Bacillati</taxon>
        <taxon>Actinomycetota</taxon>
        <taxon>Actinomycetes</taxon>
        <taxon>Actinopolysporales</taxon>
        <taxon>Actinopolysporaceae</taxon>
        <taxon>Actinopolyspora</taxon>
    </lineage>
</organism>
<keyword evidence="1" id="KW-1133">Transmembrane helix</keyword>
<dbReference type="STRING" id="995062.SAMN04489718_0902"/>
<dbReference type="EMBL" id="FNKO01000001">
    <property type="protein sequence ID" value="SDQ23684.1"/>
    <property type="molecule type" value="Genomic_DNA"/>
</dbReference>
<feature type="transmembrane region" description="Helical" evidence="1">
    <location>
        <begin position="72"/>
        <end position="96"/>
    </location>
</feature>
<feature type="transmembrane region" description="Helical" evidence="1">
    <location>
        <begin position="45"/>
        <end position="66"/>
    </location>
</feature>
<protein>
    <recommendedName>
        <fullName evidence="4">GPR1/FUN34/yaaH family protein</fullName>
    </recommendedName>
</protein>
<dbReference type="Proteomes" id="UP000199301">
    <property type="component" value="Unassembled WGS sequence"/>
</dbReference>
<reference evidence="3" key="1">
    <citation type="submission" date="2016-10" db="EMBL/GenBank/DDBJ databases">
        <authorList>
            <person name="Varghese N."/>
            <person name="Submissions S."/>
        </authorList>
    </citation>
    <scope>NUCLEOTIDE SEQUENCE [LARGE SCALE GENOMIC DNA]</scope>
    <source>
        <strain evidence="3">DSM 45459</strain>
    </source>
</reference>
<name>A0A1H0Z8G5_9ACTN</name>
<evidence type="ECO:0000313" key="2">
    <source>
        <dbReference type="EMBL" id="SDQ23684.1"/>
    </source>
</evidence>
<evidence type="ECO:0000313" key="3">
    <source>
        <dbReference type="Proteomes" id="UP000199301"/>
    </source>
</evidence>
<feature type="transmembrane region" description="Helical" evidence="1">
    <location>
        <begin position="108"/>
        <end position="135"/>
    </location>
</feature>
<keyword evidence="1" id="KW-0812">Transmembrane</keyword>
<evidence type="ECO:0008006" key="4">
    <source>
        <dbReference type="Google" id="ProtNLM"/>
    </source>
</evidence>
<dbReference type="AlphaFoldDB" id="A0A1H0Z8G5"/>
<evidence type="ECO:0000256" key="1">
    <source>
        <dbReference type="SAM" id="Phobius"/>
    </source>
</evidence>
<gene>
    <name evidence="2" type="ORF">SAMN04489718_0902</name>
</gene>